<feature type="compositionally biased region" description="Gly residues" evidence="1">
    <location>
        <begin position="555"/>
        <end position="573"/>
    </location>
</feature>
<feature type="region of interest" description="Disordered" evidence="1">
    <location>
        <begin position="34"/>
        <end position="67"/>
    </location>
</feature>
<dbReference type="InterPro" id="IPR025584">
    <property type="entry name" value="Cthe_2159"/>
</dbReference>
<feature type="region of interest" description="Disordered" evidence="1">
    <location>
        <begin position="553"/>
        <end position="610"/>
    </location>
</feature>
<proteinExistence type="predicted"/>
<name>S2Z5B5_9CORY</name>
<feature type="compositionally biased region" description="Polar residues" evidence="1">
    <location>
        <begin position="34"/>
        <end position="56"/>
    </location>
</feature>
<reference evidence="3 4" key="1">
    <citation type="submission" date="2013-05" db="EMBL/GenBank/DDBJ databases">
        <title>The Genome Sequence of Corynebacterium pyruviciproducens 1773O (ATCC BAA-1742).</title>
        <authorList>
            <consortium name="The Broad Institute Genomics Platform"/>
            <person name="Earl A."/>
            <person name="Ward D."/>
            <person name="Feldgarden M."/>
            <person name="Gevers D."/>
            <person name="Tong J."/>
            <person name="Walker B."/>
            <person name="Young S."/>
            <person name="Zeng Q."/>
            <person name="Gargeya S."/>
            <person name="Fitzgerald M."/>
            <person name="Haas B."/>
            <person name="Abouelleil A."/>
            <person name="Allen A.W."/>
            <person name="Alvarado L."/>
            <person name="Arachchi H.M."/>
            <person name="Berlin A.M."/>
            <person name="Chapman S.B."/>
            <person name="Gainer-Dewar J."/>
            <person name="Goldberg J."/>
            <person name="Griggs A."/>
            <person name="Gujja S."/>
            <person name="Hansen M."/>
            <person name="Howarth C."/>
            <person name="Imamovic A."/>
            <person name="Ireland A."/>
            <person name="Larimer J."/>
            <person name="McCowan C."/>
            <person name="Murphy C."/>
            <person name="Pearson M."/>
            <person name="Poon T.W."/>
            <person name="Priest M."/>
            <person name="Roberts A."/>
            <person name="Saif S."/>
            <person name="Shea T."/>
            <person name="Sisk P."/>
            <person name="Sykes S."/>
            <person name="Wortman J."/>
            <person name="Nusbaum C."/>
            <person name="Birren B."/>
        </authorList>
    </citation>
    <scope>NUCLEOTIDE SEQUENCE [LARGE SCALE GENOMIC DNA]</scope>
    <source>
        <strain evidence="3 4">ATCC BAA-1742</strain>
    </source>
</reference>
<dbReference type="PROSITE" id="PS51257">
    <property type="entry name" value="PROKAR_LIPOPROTEIN"/>
    <property type="match status" value="1"/>
</dbReference>
<gene>
    <name evidence="3" type="ORF">HMPREF1219_01302</name>
</gene>
<dbReference type="AlphaFoldDB" id="S2Z5B5"/>
<comment type="caution">
    <text evidence="3">The sequence shown here is derived from an EMBL/GenBank/DDBJ whole genome shotgun (WGS) entry which is preliminary data.</text>
</comment>
<feature type="chain" id="PRO_5038564430" description="Carbohydrate-binding domain-containing protein" evidence="2">
    <location>
        <begin position="24"/>
        <end position="610"/>
    </location>
</feature>
<evidence type="ECO:0008006" key="5">
    <source>
        <dbReference type="Google" id="ProtNLM"/>
    </source>
</evidence>
<keyword evidence="4" id="KW-1185">Reference proteome</keyword>
<dbReference type="EMBL" id="ATBY01000013">
    <property type="protein sequence ID" value="EPD69430.1"/>
    <property type="molecule type" value="Genomic_DNA"/>
</dbReference>
<evidence type="ECO:0000256" key="1">
    <source>
        <dbReference type="SAM" id="MobiDB-lite"/>
    </source>
</evidence>
<dbReference type="RefSeq" id="WP_016458058.1">
    <property type="nucleotide sequence ID" value="NZ_KE150446.1"/>
</dbReference>
<evidence type="ECO:0000313" key="3">
    <source>
        <dbReference type="EMBL" id="EPD69430.1"/>
    </source>
</evidence>
<evidence type="ECO:0000256" key="2">
    <source>
        <dbReference type="SAM" id="SignalP"/>
    </source>
</evidence>
<dbReference type="HOGENOM" id="CLU_021406_1_1_11"/>
<protein>
    <recommendedName>
        <fullName evidence="5">Carbohydrate-binding domain-containing protein</fullName>
    </recommendedName>
</protein>
<keyword evidence="2" id="KW-0732">Signal</keyword>
<dbReference type="Proteomes" id="UP000014408">
    <property type="component" value="Unassembled WGS sequence"/>
</dbReference>
<dbReference type="STRING" id="1125779.HMPREF1219_01302"/>
<feature type="region of interest" description="Disordered" evidence="1">
    <location>
        <begin position="373"/>
        <end position="405"/>
    </location>
</feature>
<organism evidence="3 4">
    <name type="scientific">Corynebacterium pyruviciproducens ATCC BAA-1742</name>
    <dbReference type="NCBI Taxonomy" id="1125779"/>
    <lineage>
        <taxon>Bacteria</taxon>
        <taxon>Bacillati</taxon>
        <taxon>Actinomycetota</taxon>
        <taxon>Actinomycetes</taxon>
        <taxon>Mycobacteriales</taxon>
        <taxon>Corynebacteriaceae</taxon>
        <taxon>Corynebacterium</taxon>
    </lineage>
</organism>
<dbReference type="eggNOG" id="ENOG502Z8AD">
    <property type="taxonomic scope" value="Bacteria"/>
</dbReference>
<feature type="signal peptide" evidence="2">
    <location>
        <begin position="1"/>
        <end position="23"/>
    </location>
</feature>
<sequence length="610" mass="59279">MKLRMKKCVAVAAVVGMLGLAGCDSTTQMSPAASSQAVTQTVSQETSGTWDTTNPPTAAEEASENSEPTVVEAATSNAKEVNLSGDESLEITEAGTYRISGETSAGVTVTAAEGEVTLILDGVTIGNGIAINDGDVALVVEDTNTVRGEVSAASDLTISGDGKLTVEAPEDGIVAKDDLTITGGTLSVTAGDDALQGTDSVTISGGELTLTAGGDAVKSSKDDDTTKGWVRVTSGSVTATAGDDALSAVTDVLIGGGTLSLSSTDKAINAGTFALVDDGSVTVTADDDGIHSDGALRVSGGEVTISAGDDGLHSEVAATISGGKVNVDKSEEALEGGLVTISDGEVNLTSNDDGINGSGSTTVEAGLEAIAAADNSSETETREETGEPPAGGAIPGEPPAGGMPPQGMGGGMPGESTGEQVTITGGTVTINAGGDGLDSNGDATVSGGQVTVNGPENNGNGALDVAGAFEVTGGTVAALGSAGMAQAPTTGEGWVQANVSAAAGDTIEVKDESGTVVATLTAKKKVGNVVYASPEITSGATYTVGDQTVTAGTATSGGMGGGMPGAGGPGMDRGGAMMQGYPDATANGSASSTAERRGAPGRRQNTTAQG</sequence>
<evidence type="ECO:0000313" key="4">
    <source>
        <dbReference type="Proteomes" id="UP000014408"/>
    </source>
</evidence>
<dbReference type="Pfam" id="PF14262">
    <property type="entry name" value="Cthe_2159"/>
    <property type="match status" value="1"/>
</dbReference>
<dbReference type="PATRIC" id="fig|1125779.3.peg.1276"/>
<accession>S2Z5B5</accession>